<name>A0AA39XJ68_9PEZI</name>
<protein>
    <submittedName>
        <fullName evidence="2">Uncharacterized protein</fullName>
    </submittedName>
</protein>
<sequence length="142" mass="16575">MLLPPYFSFWLSRHTLSCNDGMHHRYHLSSHHQVRYSLVFPCSSFVFSFSFAFFSTERRYRLVMLFPPMSVSFFMFTSFCIWTLKDDNDNDNETKKTKTTQTSGLRLSSLRSLLLYNKYMGHDMIGSDTPMGGCSYLPLLSS</sequence>
<keyword evidence="1" id="KW-1133">Transmembrane helix</keyword>
<evidence type="ECO:0000256" key="1">
    <source>
        <dbReference type="SAM" id="Phobius"/>
    </source>
</evidence>
<dbReference type="Proteomes" id="UP001174934">
    <property type="component" value="Unassembled WGS sequence"/>
</dbReference>
<evidence type="ECO:0000313" key="3">
    <source>
        <dbReference type="Proteomes" id="UP001174934"/>
    </source>
</evidence>
<reference evidence="2" key="1">
    <citation type="submission" date="2023-06" db="EMBL/GenBank/DDBJ databases">
        <title>Genome-scale phylogeny and comparative genomics of the fungal order Sordariales.</title>
        <authorList>
            <consortium name="Lawrence Berkeley National Laboratory"/>
            <person name="Hensen N."/>
            <person name="Bonometti L."/>
            <person name="Westerberg I."/>
            <person name="Brannstrom I.O."/>
            <person name="Guillou S."/>
            <person name="Cros-Aarteil S."/>
            <person name="Calhoun S."/>
            <person name="Haridas S."/>
            <person name="Kuo A."/>
            <person name="Mondo S."/>
            <person name="Pangilinan J."/>
            <person name="Riley R."/>
            <person name="LaButti K."/>
            <person name="Andreopoulos B."/>
            <person name="Lipzen A."/>
            <person name="Chen C."/>
            <person name="Yanf M."/>
            <person name="Daum C."/>
            <person name="Ng V."/>
            <person name="Clum A."/>
            <person name="Steindorff A."/>
            <person name="Ohm R."/>
            <person name="Martin F."/>
            <person name="Silar P."/>
            <person name="Natvig D."/>
            <person name="Lalanne C."/>
            <person name="Gautier V."/>
            <person name="Ament-velasquez S.L."/>
            <person name="Kruys A."/>
            <person name="Hutchinson M.I."/>
            <person name="Powell A.J."/>
            <person name="Barry K."/>
            <person name="Miller A.N."/>
            <person name="Grigoriev I.V."/>
            <person name="Debuchy R."/>
            <person name="Gladieux P."/>
            <person name="Thoren M.H."/>
            <person name="Johannesson H."/>
        </authorList>
    </citation>
    <scope>NUCLEOTIDE SEQUENCE</scope>
    <source>
        <strain evidence="2">SMH3391-2</strain>
    </source>
</reference>
<evidence type="ECO:0000313" key="2">
    <source>
        <dbReference type="EMBL" id="KAK0634899.1"/>
    </source>
</evidence>
<feature type="transmembrane region" description="Helical" evidence="1">
    <location>
        <begin position="62"/>
        <end position="84"/>
    </location>
</feature>
<accession>A0AA39XJ68</accession>
<feature type="transmembrane region" description="Helical" evidence="1">
    <location>
        <begin position="36"/>
        <end position="55"/>
    </location>
</feature>
<dbReference type="EMBL" id="JAULSR010000001">
    <property type="protein sequence ID" value="KAK0634899.1"/>
    <property type="molecule type" value="Genomic_DNA"/>
</dbReference>
<keyword evidence="1" id="KW-0812">Transmembrane</keyword>
<keyword evidence="3" id="KW-1185">Reference proteome</keyword>
<keyword evidence="1" id="KW-0472">Membrane</keyword>
<dbReference type="AlphaFoldDB" id="A0AA39XJ68"/>
<proteinExistence type="predicted"/>
<gene>
    <name evidence="2" type="ORF">B0T17DRAFT_21716</name>
</gene>
<organism evidence="2 3">
    <name type="scientific">Bombardia bombarda</name>
    <dbReference type="NCBI Taxonomy" id="252184"/>
    <lineage>
        <taxon>Eukaryota</taxon>
        <taxon>Fungi</taxon>
        <taxon>Dikarya</taxon>
        <taxon>Ascomycota</taxon>
        <taxon>Pezizomycotina</taxon>
        <taxon>Sordariomycetes</taxon>
        <taxon>Sordariomycetidae</taxon>
        <taxon>Sordariales</taxon>
        <taxon>Lasiosphaeriaceae</taxon>
        <taxon>Bombardia</taxon>
    </lineage>
</organism>
<comment type="caution">
    <text evidence="2">The sequence shown here is derived from an EMBL/GenBank/DDBJ whole genome shotgun (WGS) entry which is preliminary data.</text>
</comment>